<dbReference type="EMBL" id="MT832081">
    <property type="protein sequence ID" value="QTH31104.1"/>
    <property type="molecule type" value="Genomic_DNA"/>
</dbReference>
<geneLocation type="mitochondrion" evidence="2"/>
<dbReference type="AlphaFoldDB" id="A0A8A5YAN5"/>
<protein>
    <submittedName>
        <fullName evidence="2">NADH dehydrogenase subunit 6</fullName>
    </submittedName>
</protein>
<name>A0A8A5YAN5_9ARAC</name>
<evidence type="ECO:0000256" key="1">
    <source>
        <dbReference type="SAM" id="Phobius"/>
    </source>
</evidence>
<organism evidence="2">
    <name type="scientific">Atypus karschi</name>
    <dbReference type="NCBI Taxonomy" id="2337319"/>
    <lineage>
        <taxon>Eukaryota</taxon>
        <taxon>Metazoa</taxon>
        <taxon>Ecdysozoa</taxon>
        <taxon>Arthropoda</taxon>
        <taxon>Chelicerata</taxon>
        <taxon>Arachnida</taxon>
        <taxon>Araneae</taxon>
        <taxon>Mygalomorphae</taxon>
        <taxon>Atypoidea</taxon>
        <taxon>Atypidae</taxon>
        <taxon>Atypus</taxon>
    </lineage>
</organism>
<feature type="transmembrane region" description="Helical" evidence="1">
    <location>
        <begin position="110"/>
        <end position="131"/>
    </location>
</feature>
<keyword evidence="1" id="KW-0472">Membrane</keyword>
<keyword evidence="1" id="KW-1133">Transmembrane helix</keyword>
<keyword evidence="1" id="KW-0812">Transmembrane</keyword>
<proteinExistence type="predicted"/>
<evidence type="ECO:0000313" key="2">
    <source>
        <dbReference type="EMBL" id="QTH31104.1"/>
    </source>
</evidence>
<gene>
    <name evidence="2" type="primary">nad6</name>
</gene>
<accession>A0A8A5YAN5</accession>
<keyword evidence="2" id="KW-0496">Mitochondrion</keyword>
<reference evidence="2" key="1">
    <citation type="submission" date="2020-08" db="EMBL/GenBank/DDBJ databases">
        <authorList>
            <person name="He A.A."/>
            <person name="Guo J.J."/>
            <person name="Huang Z.Z."/>
            <person name="Liu J.J."/>
            <person name="Xu X.X."/>
        </authorList>
    </citation>
    <scope>NUCLEOTIDE SEQUENCE</scope>
</reference>
<sequence>MMMFLLLMMLFLSSFSSMMMIMMLISFTFIYVIKLYLFLDTFWYSYIVMMIVMSGVLVLFTYMASLSSNESIDFNKSLLFLFLSLMLYNEENMMEEVMETHSVSIWDQKLMNLNIMILIFLLITMFMVVKLSNFNFGSLRI</sequence>
<feature type="transmembrane region" description="Helical" evidence="1">
    <location>
        <begin position="42"/>
        <end position="62"/>
    </location>
</feature>